<evidence type="ECO:0000256" key="3">
    <source>
        <dbReference type="ARBA" id="ARBA00012438"/>
    </source>
</evidence>
<evidence type="ECO:0000256" key="10">
    <source>
        <dbReference type="ARBA" id="ARBA00022777"/>
    </source>
</evidence>
<keyword evidence="5" id="KW-0997">Cell inner membrane</keyword>
<evidence type="ECO:0000256" key="5">
    <source>
        <dbReference type="ARBA" id="ARBA00022519"/>
    </source>
</evidence>
<dbReference type="InterPro" id="IPR050980">
    <property type="entry name" value="2C_sensor_his_kinase"/>
</dbReference>
<dbReference type="SMART" id="SM00387">
    <property type="entry name" value="HATPase_c"/>
    <property type="match status" value="1"/>
</dbReference>
<dbReference type="InterPro" id="IPR003660">
    <property type="entry name" value="HAMP_dom"/>
</dbReference>
<comment type="subcellular location">
    <subcellularLocation>
        <location evidence="2">Cell inner membrane</location>
        <topology evidence="2">Multi-pass membrane protein</topology>
    </subcellularLocation>
</comment>
<accession>A0A7W9ZD34</accession>
<evidence type="ECO:0000259" key="17">
    <source>
        <dbReference type="PROSITE" id="PS50885"/>
    </source>
</evidence>
<dbReference type="SMART" id="SM00388">
    <property type="entry name" value="HisKA"/>
    <property type="match status" value="1"/>
</dbReference>
<dbReference type="Pfam" id="PF02518">
    <property type="entry name" value="HATPase_c"/>
    <property type="match status" value="1"/>
</dbReference>
<dbReference type="InterPro" id="IPR004358">
    <property type="entry name" value="Sig_transdc_His_kin-like_C"/>
</dbReference>
<dbReference type="GO" id="GO:0005524">
    <property type="term" value="F:ATP binding"/>
    <property type="evidence" value="ECO:0007669"/>
    <property type="project" value="UniProtKB-KW"/>
</dbReference>
<evidence type="ECO:0000313" key="18">
    <source>
        <dbReference type="EMBL" id="MBB6209211.1"/>
    </source>
</evidence>
<evidence type="ECO:0000259" key="16">
    <source>
        <dbReference type="PROSITE" id="PS50109"/>
    </source>
</evidence>
<feature type="transmembrane region" description="Helical" evidence="15">
    <location>
        <begin position="173"/>
        <end position="194"/>
    </location>
</feature>
<dbReference type="CDD" id="cd00082">
    <property type="entry name" value="HisKA"/>
    <property type="match status" value="1"/>
</dbReference>
<dbReference type="InterPro" id="IPR036097">
    <property type="entry name" value="HisK_dim/P_sf"/>
</dbReference>
<sequence>MARLNRLHLRLFGTPLPVRKLAPRGLLGRSLLILVTPMVLLQVVTAIIFYDRHWDTVARRLAEGIVGDIATVMDLMTRFPSSADQDWIFTLARNQMGLTVTFQDGAILANQQYDQPDYDMLSVLEQLLQDRVERPVVIDGSLFDRTIQVKVQLSTAVLIIETPTKRLYSSTTYIFVLWMVGTSLVLIGIATLFLTNQVRSIRRLADSAERFGKGQDVPSIKEEGAREVRQAAHAFNVMRERIQRQIAQRTEMLAGVSHDLRTPLTRMKLQLAMMPDSPDAADLQEDVAEMERMVEGYLAFARGEGTETVVETDLTDLVDQLAGRFRRTHPSLQVRGLNIPPLLLPLRPTAIERGLSNLLSNAARHGKTVRLSLRRRTNWVDLVVEDDGPGIPANRREDVFRAFWRAEASRNTQTGGIGLGLTIARDVARVHGGDILLGDSKALGGLEATLRLPL</sequence>
<keyword evidence="4" id="KW-1003">Cell membrane</keyword>
<keyword evidence="7 18" id="KW-0808">Transferase</keyword>
<comment type="catalytic activity">
    <reaction evidence="1">
        <text>ATP + protein L-histidine = ADP + protein N-phospho-L-histidine.</text>
        <dbReference type="EC" id="2.7.13.3"/>
    </reaction>
</comment>
<evidence type="ECO:0000256" key="13">
    <source>
        <dbReference type="ARBA" id="ARBA00023012"/>
    </source>
</evidence>
<dbReference type="GO" id="GO:0000155">
    <property type="term" value="F:phosphorelay sensor kinase activity"/>
    <property type="evidence" value="ECO:0007669"/>
    <property type="project" value="InterPro"/>
</dbReference>
<evidence type="ECO:0000256" key="4">
    <source>
        <dbReference type="ARBA" id="ARBA00022475"/>
    </source>
</evidence>
<dbReference type="SUPFAM" id="SSF47384">
    <property type="entry name" value="Homodimeric domain of signal transducing histidine kinase"/>
    <property type="match status" value="1"/>
</dbReference>
<dbReference type="GO" id="GO:0005886">
    <property type="term" value="C:plasma membrane"/>
    <property type="evidence" value="ECO:0007669"/>
    <property type="project" value="UniProtKB-SubCell"/>
</dbReference>
<evidence type="ECO:0000256" key="9">
    <source>
        <dbReference type="ARBA" id="ARBA00022741"/>
    </source>
</evidence>
<keyword evidence="14 15" id="KW-0472">Membrane</keyword>
<dbReference type="EC" id="2.7.13.3" evidence="3"/>
<keyword evidence="9" id="KW-0547">Nucleotide-binding</keyword>
<dbReference type="EMBL" id="JACIIX010000001">
    <property type="protein sequence ID" value="MBB6209211.1"/>
    <property type="molecule type" value="Genomic_DNA"/>
</dbReference>
<evidence type="ECO:0000256" key="2">
    <source>
        <dbReference type="ARBA" id="ARBA00004429"/>
    </source>
</evidence>
<evidence type="ECO:0000256" key="6">
    <source>
        <dbReference type="ARBA" id="ARBA00022553"/>
    </source>
</evidence>
<dbReference type="PROSITE" id="PS50885">
    <property type="entry name" value="HAMP"/>
    <property type="match status" value="1"/>
</dbReference>
<comment type="caution">
    <text evidence="18">The sequence shown here is derived from an EMBL/GenBank/DDBJ whole genome shotgun (WGS) entry which is preliminary data.</text>
</comment>
<feature type="domain" description="HAMP" evidence="17">
    <location>
        <begin position="195"/>
        <end position="247"/>
    </location>
</feature>
<dbReference type="CDD" id="cd06225">
    <property type="entry name" value="HAMP"/>
    <property type="match status" value="1"/>
</dbReference>
<dbReference type="Gene3D" id="1.10.287.130">
    <property type="match status" value="1"/>
</dbReference>
<dbReference type="Pfam" id="PF00512">
    <property type="entry name" value="HisKA"/>
    <property type="match status" value="1"/>
</dbReference>
<dbReference type="Gene3D" id="3.30.565.10">
    <property type="entry name" value="Histidine kinase-like ATPase, C-terminal domain"/>
    <property type="match status" value="1"/>
</dbReference>
<dbReference type="PANTHER" id="PTHR44936:SF5">
    <property type="entry name" value="SENSOR HISTIDINE KINASE ENVZ"/>
    <property type="match status" value="1"/>
</dbReference>
<dbReference type="SMART" id="SM00304">
    <property type="entry name" value="HAMP"/>
    <property type="match status" value="1"/>
</dbReference>
<keyword evidence="12 15" id="KW-1133">Transmembrane helix</keyword>
<evidence type="ECO:0000256" key="1">
    <source>
        <dbReference type="ARBA" id="ARBA00000085"/>
    </source>
</evidence>
<evidence type="ECO:0000256" key="11">
    <source>
        <dbReference type="ARBA" id="ARBA00022840"/>
    </source>
</evidence>
<dbReference type="InterPro" id="IPR005467">
    <property type="entry name" value="His_kinase_dom"/>
</dbReference>
<gene>
    <name evidence="18" type="ORF">FHS48_000592</name>
</gene>
<feature type="domain" description="Histidine kinase" evidence="16">
    <location>
        <begin position="255"/>
        <end position="454"/>
    </location>
</feature>
<organism evidence="18 19">
    <name type="scientific">Novispirillum itersonii</name>
    <name type="common">Aquaspirillum itersonii</name>
    <dbReference type="NCBI Taxonomy" id="189"/>
    <lineage>
        <taxon>Bacteria</taxon>
        <taxon>Pseudomonadati</taxon>
        <taxon>Pseudomonadota</taxon>
        <taxon>Alphaproteobacteria</taxon>
        <taxon>Rhodospirillales</taxon>
        <taxon>Novispirillaceae</taxon>
        <taxon>Novispirillum</taxon>
    </lineage>
</organism>
<dbReference type="Proteomes" id="UP000544872">
    <property type="component" value="Unassembled WGS sequence"/>
</dbReference>
<keyword evidence="19" id="KW-1185">Reference proteome</keyword>
<keyword evidence="8 15" id="KW-0812">Transmembrane</keyword>
<dbReference type="InterPro" id="IPR003594">
    <property type="entry name" value="HATPase_dom"/>
</dbReference>
<keyword evidence="13" id="KW-0902">Two-component regulatory system</keyword>
<dbReference type="PROSITE" id="PS50109">
    <property type="entry name" value="HIS_KIN"/>
    <property type="match status" value="1"/>
</dbReference>
<dbReference type="Pfam" id="PF00672">
    <property type="entry name" value="HAMP"/>
    <property type="match status" value="1"/>
</dbReference>
<keyword evidence="10 18" id="KW-0418">Kinase</keyword>
<reference evidence="18 19" key="1">
    <citation type="submission" date="2020-08" db="EMBL/GenBank/DDBJ databases">
        <title>Genomic Encyclopedia of Type Strains, Phase IV (KMG-IV): sequencing the most valuable type-strain genomes for metagenomic binning, comparative biology and taxonomic classification.</title>
        <authorList>
            <person name="Goeker M."/>
        </authorList>
    </citation>
    <scope>NUCLEOTIDE SEQUENCE [LARGE SCALE GENOMIC DNA]</scope>
    <source>
        <strain evidence="18 19">DSM 11590</strain>
    </source>
</reference>
<evidence type="ECO:0000256" key="12">
    <source>
        <dbReference type="ARBA" id="ARBA00022989"/>
    </source>
</evidence>
<proteinExistence type="predicted"/>
<protein>
    <recommendedName>
        <fullName evidence="3">histidine kinase</fullName>
        <ecNumber evidence="3">2.7.13.3</ecNumber>
    </recommendedName>
</protein>
<dbReference type="PRINTS" id="PR00344">
    <property type="entry name" value="BCTRLSENSOR"/>
</dbReference>
<dbReference type="AlphaFoldDB" id="A0A7W9ZD34"/>
<evidence type="ECO:0000256" key="8">
    <source>
        <dbReference type="ARBA" id="ARBA00022692"/>
    </source>
</evidence>
<feature type="transmembrane region" description="Helical" evidence="15">
    <location>
        <begin position="26"/>
        <end position="50"/>
    </location>
</feature>
<dbReference type="InterPro" id="IPR003661">
    <property type="entry name" value="HisK_dim/P_dom"/>
</dbReference>
<keyword evidence="6" id="KW-0597">Phosphoprotein</keyword>
<evidence type="ECO:0000313" key="19">
    <source>
        <dbReference type="Proteomes" id="UP000544872"/>
    </source>
</evidence>
<evidence type="ECO:0000256" key="14">
    <source>
        <dbReference type="ARBA" id="ARBA00023136"/>
    </source>
</evidence>
<dbReference type="RefSeq" id="WP_184261242.1">
    <property type="nucleotide sequence ID" value="NZ_JACIIX010000001.1"/>
</dbReference>
<name>A0A7W9ZD34_NOVIT</name>
<keyword evidence="11" id="KW-0067">ATP-binding</keyword>
<dbReference type="InterPro" id="IPR036890">
    <property type="entry name" value="HATPase_C_sf"/>
</dbReference>
<dbReference type="SUPFAM" id="SSF55874">
    <property type="entry name" value="ATPase domain of HSP90 chaperone/DNA topoisomerase II/histidine kinase"/>
    <property type="match status" value="1"/>
</dbReference>
<evidence type="ECO:0000256" key="15">
    <source>
        <dbReference type="SAM" id="Phobius"/>
    </source>
</evidence>
<dbReference type="PANTHER" id="PTHR44936">
    <property type="entry name" value="SENSOR PROTEIN CREC"/>
    <property type="match status" value="1"/>
</dbReference>
<evidence type="ECO:0000256" key="7">
    <source>
        <dbReference type="ARBA" id="ARBA00022679"/>
    </source>
</evidence>